<comment type="caution">
    <text evidence="1">The sequence shown here is derived from an EMBL/GenBank/DDBJ whole genome shotgun (WGS) entry which is preliminary data.</text>
</comment>
<dbReference type="RefSeq" id="WP_123121936.1">
    <property type="nucleotide sequence ID" value="NZ_RJJR01000015.1"/>
</dbReference>
<keyword evidence="2" id="KW-1185">Reference proteome</keyword>
<dbReference type="Proteomes" id="UP000267223">
    <property type="component" value="Unassembled WGS sequence"/>
</dbReference>
<name>A0A3M9N8C7_9BACT</name>
<evidence type="ECO:0000313" key="2">
    <source>
        <dbReference type="Proteomes" id="UP000267223"/>
    </source>
</evidence>
<sequence length="90" mass="10514">MRNKFLTGQIKPCQYKIICNAIAAARIKIQQTSSRRKQSVELIALPVIYVTKFPAGEEKKQPHYGYTMRLHRRSCARGKLKYQLFVRLQC</sequence>
<accession>A0A3M9N8C7</accession>
<gene>
    <name evidence="1" type="ORF">EFY79_16940</name>
</gene>
<evidence type="ECO:0000313" key="1">
    <source>
        <dbReference type="EMBL" id="RNI33996.1"/>
    </source>
</evidence>
<organism evidence="1 2">
    <name type="scientific">Hanamia caeni</name>
    <dbReference type="NCBI Taxonomy" id="2294116"/>
    <lineage>
        <taxon>Bacteria</taxon>
        <taxon>Pseudomonadati</taxon>
        <taxon>Bacteroidota</taxon>
        <taxon>Chitinophagia</taxon>
        <taxon>Chitinophagales</taxon>
        <taxon>Chitinophagaceae</taxon>
        <taxon>Hanamia</taxon>
    </lineage>
</organism>
<protein>
    <submittedName>
        <fullName evidence="1">Uncharacterized protein</fullName>
    </submittedName>
</protein>
<dbReference type="EMBL" id="RJJR01000015">
    <property type="protein sequence ID" value="RNI33996.1"/>
    <property type="molecule type" value="Genomic_DNA"/>
</dbReference>
<dbReference type="AlphaFoldDB" id="A0A3M9N8C7"/>
<proteinExistence type="predicted"/>
<reference evidence="1 2" key="1">
    <citation type="submission" date="2018-11" db="EMBL/GenBank/DDBJ databases">
        <title>Draft genome sequence of Ferruginibacter sp. BO-59.</title>
        <authorList>
            <person name="Im W.T."/>
        </authorList>
    </citation>
    <scope>NUCLEOTIDE SEQUENCE [LARGE SCALE GENOMIC DNA]</scope>
    <source>
        <strain evidence="1 2">BO-59</strain>
    </source>
</reference>